<name>A0A1H0GZX2_9HYPH</name>
<keyword evidence="2" id="KW-1185">Reference proteome</keyword>
<evidence type="ECO:0000313" key="2">
    <source>
        <dbReference type="Proteomes" id="UP000198793"/>
    </source>
</evidence>
<dbReference type="EMBL" id="FNIT01000003">
    <property type="protein sequence ID" value="SDO12410.1"/>
    <property type="molecule type" value="Genomic_DNA"/>
</dbReference>
<dbReference type="Gene3D" id="3.40.50.1110">
    <property type="entry name" value="SGNH hydrolase"/>
    <property type="match status" value="1"/>
</dbReference>
<dbReference type="RefSeq" id="WP_090672595.1">
    <property type="nucleotide sequence ID" value="NZ_FNIT01000003.1"/>
</dbReference>
<dbReference type="Proteomes" id="UP000198793">
    <property type="component" value="Unassembled WGS sequence"/>
</dbReference>
<dbReference type="GO" id="GO:0016788">
    <property type="term" value="F:hydrolase activity, acting on ester bonds"/>
    <property type="evidence" value="ECO:0007669"/>
    <property type="project" value="UniProtKB-ARBA"/>
</dbReference>
<dbReference type="STRING" id="1166073.SAMN05192530_103445"/>
<dbReference type="SUPFAM" id="SSF52266">
    <property type="entry name" value="SGNH hydrolase"/>
    <property type="match status" value="1"/>
</dbReference>
<dbReference type="AlphaFoldDB" id="A0A1H0GZX2"/>
<protein>
    <submittedName>
        <fullName evidence="1">Uncharacterized protein</fullName>
    </submittedName>
</protein>
<accession>A0A1H0GZX2</accession>
<gene>
    <name evidence="1" type="ORF">SAMN05192530_103445</name>
</gene>
<proteinExistence type="predicted"/>
<dbReference type="InterPro" id="IPR036514">
    <property type="entry name" value="SGNH_hydro_sf"/>
</dbReference>
<sequence>MVRLSNSRLVAAYIGAGIIGGGVVLPPVKASANTIVAFGHSMINTFTFAMNGATPPVEQNAYQMAGGLLTGLRQLSKGQIDFNRANTVGEGGQQSPYLIANYLAAAVASPAKAALVLAFTNNFRDGDPVSLAQSKADLDTIIAQLRTTKEVIFICDEAPKTTTVTASIIADFAAWRDYARSKHDPSKGIYVLPTWNAIASAPDSNTPAAGMLRSDGIHDATAGVQAKGRACLPIIAAAMPAIDLTARAGVLAGGKFTATGGTLAGATVVPTGAAPLGWSVNIDAAASGSVVSSLDTATGIWRLDIANLANGSSASAISLRGPTSFGMGLALGTDRFDLTMFSKVLAGSQNLGRVSLKLRRNGGQFEPSLGDPAADAEWAGSTSTNALAFDAKEWDALLRPGHALTTAGATQEYPWLDISGFANQALTASIEFRIPQISAYTGEMAA</sequence>
<evidence type="ECO:0000313" key="1">
    <source>
        <dbReference type="EMBL" id="SDO12410.1"/>
    </source>
</evidence>
<reference evidence="1 2" key="1">
    <citation type="submission" date="2016-10" db="EMBL/GenBank/DDBJ databases">
        <authorList>
            <person name="de Groot N.N."/>
        </authorList>
    </citation>
    <scope>NUCLEOTIDE SEQUENCE [LARGE SCALE GENOMIC DNA]</scope>
    <source>
        <strain evidence="2">L7-484,KACC 16230,DSM 25025</strain>
    </source>
</reference>
<organism evidence="1 2">
    <name type="scientific">Aureimonas jatrophae</name>
    <dbReference type="NCBI Taxonomy" id="1166073"/>
    <lineage>
        <taxon>Bacteria</taxon>
        <taxon>Pseudomonadati</taxon>
        <taxon>Pseudomonadota</taxon>
        <taxon>Alphaproteobacteria</taxon>
        <taxon>Hyphomicrobiales</taxon>
        <taxon>Aurantimonadaceae</taxon>
        <taxon>Aureimonas</taxon>
    </lineage>
</organism>